<dbReference type="AlphaFoldDB" id="A0A8B9AZE3"/>
<feature type="region of interest" description="Disordered" evidence="1">
    <location>
        <begin position="125"/>
        <end position="152"/>
    </location>
</feature>
<feature type="region of interest" description="Disordered" evidence="1">
    <location>
        <begin position="164"/>
        <end position="373"/>
    </location>
</feature>
<accession>A0A8B9AZE3</accession>
<protein>
    <submittedName>
        <fullName evidence="3">Translation initiation factor IF-2-like</fullName>
    </submittedName>
</protein>
<dbReference type="GeneID" id="120112997"/>
<dbReference type="PANTHER" id="PTHR31286:SF180">
    <property type="entry name" value="OS10G0362600 PROTEIN"/>
    <property type="match status" value="1"/>
</dbReference>
<name>A0A8B9AZE3_PHODC</name>
<sequence length="543" mass="55885">MSPWVPDFEPGDDTVKRALVWLRLPRLPPEYWSTSTILHIAARAGQPVAVDGVTEQQAAMGFTRVKVAIDTTEPLRPGVLIQGKTKVRWQPFVFENVPTICSRCGRMGHVGAACRFPAESSAHREAPPVATEMGGMADPPTPGGGEEAQGPVYGPWMVATRQKIPRGDLLPRPGVMTGPDPGAGSSSRPPPSPANQQLAPTAPVSPADTEGWQKPAKLARRRSPPAAEGDGLLLAPPPAFPQDDPADWLGDDLLEPTDSVPSLDSGMSSELALPRADPGTGGSAAARAQSQKRPRPPAAQGLQRGPGMMGPLAHAHHAVGQRADLVPAQRARAQGTGRRGRRPAGATRGAPAARGAQRARSAPGLRASPAVGERARDLMGQAALPVRSEGGPWAQGPHAQGTGDLRVLLGAGPEAQFLLGDRSQSDMGVGAHIAPDQQAGGKTTPVFRFGPLPSDLGQPVDAASCGHEAGGLSAPSAEAESLLLGGGTDLPTVVQRVRAAVMSAALSAHGGEEEGGGQGVEPVAVPVTLGEDGSEADYVDCDP</sequence>
<reference evidence="3" key="2">
    <citation type="submission" date="2025-08" db="UniProtKB">
        <authorList>
            <consortium name="RefSeq"/>
        </authorList>
    </citation>
    <scope>IDENTIFICATION</scope>
    <source>
        <tissue evidence="3">Young leaves</tissue>
    </source>
</reference>
<proteinExistence type="predicted"/>
<feature type="compositionally biased region" description="Low complexity" evidence="1">
    <location>
        <begin position="178"/>
        <end position="187"/>
    </location>
</feature>
<dbReference type="KEGG" id="pda:120112997"/>
<feature type="compositionally biased region" description="Low complexity" evidence="1">
    <location>
        <begin position="343"/>
        <end position="360"/>
    </location>
</feature>
<feature type="compositionally biased region" description="Polar residues" evidence="1">
    <location>
        <begin position="259"/>
        <end position="268"/>
    </location>
</feature>
<dbReference type="PANTHER" id="PTHR31286">
    <property type="entry name" value="GLYCINE-RICH CELL WALL STRUCTURAL PROTEIN 1.8-LIKE"/>
    <property type="match status" value="1"/>
</dbReference>
<dbReference type="RefSeq" id="XP_038989243.1">
    <property type="nucleotide sequence ID" value="XM_039133315.1"/>
</dbReference>
<feature type="compositionally biased region" description="Low complexity" evidence="1">
    <location>
        <begin position="327"/>
        <end position="336"/>
    </location>
</feature>
<feature type="compositionally biased region" description="Acidic residues" evidence="1">
    <location>
        <begin position="244"/>
        <end position="255"/>
    </location>
</feature>
<feature type="compositionally biased region" description="Low complexity" evidence="1">
    <location>
        <begin position="224"/>
        <end position="234"/>
    </location>
</feature>
<evidence type="ECO:0000313" key="3">
    <source>
        <dbReference type="RefSeq" id="XP_038989243.1"/>
    </source>
</evidence>
<reference evidence="2" key="1">
    <citation type="journal article" date="2019" name="Nat. Commun.">
        <title>Genome-wide association mapping of date palm fruit traits.</title>
        <authorList>
            <person name="Hazzouri K.M."/>
            <person name="Gros-Balthazard M."/>
            <person name="Flowers J.M."/>
            <person name="Copetti D."/>
            <person name="Lemansour A."/>
            <person name="Lebrun M."/>
            <person name="Masmoudi K."/>
            <person name="Ferrand S."/>
            <person name="Dhar M.I."/>
            <person name="Fresquez Z.A."/>
            <person name="Rosas U."/>
            <person name="Zhang J."/>
            <person name="Talag J."/>
            <person name="Lee S."/>
            <person name="Kudrna D."/>
            <person name="Powell R.F."/>
            <person name="Leitch I.J."/>
            <person name="Krueger R.R."/>
            <person name="Wing R.A."/>
            <person name="Amiri K.M.A."/>
            <person name="Purugganan M.D."/>
        </authorList>
    </citation>
    <scope>NUCLEOTIDE SEQUENCE [LARGE SCALE GENOMIC DNA]</scope>
    <source>
        <strain evidence="2">cv. Khalas</strain>
    </source>
</reference>
<evidence type="ECO:0000313" key="2">
    <source>
        <dbReference type="Proteomes" id="UP000228380"/>
    </source>
</evidence>
<dbReference type="OrthoDB" id="1098763at2759"/>
<feature type="region of interest" description="Disordered" evidence="1">
    <location>
        <begin position="433"/>
        <end position="473"/>
    </location>
</feature>
<keyword evidence="2" id="KW-1185">Reference proteome</keyword>
<evidence type="ECO:0000256" key="1">
    <source>
        <dbReference type="SAM" id="MobiDB-lite"/>
    </source>
</evidence>
<dbReference type="Proteomes" id="UP000228380">
    <property type="component" value="Chromosome 1"/>
</dbReference>
<gene>
    <name evidence="3" type="primary">LOC120112997</name>
</gene>
<dbReference type="InterPro" id="IPR040256">
    <property type="entry name" value="At4g02000-like"/>
</dbReference>
<organism evidence="2 3">
    <name type="scientific">Phoenix dactylifera</name>
    <name type="common">Date palm</name>
    <dbReference type="NCBI Taxonomy" id="42345"/>
    <lineage>
        <taxon>Eukaryota</taxon>
        <taxon>Viridiplantae</taxon>
        <taxon>Streptophyta</taxon>
        <taxon>Embryophyta</taxon>
        <taxon>Tracheophyta</taxon>
        <taxon>Spermatophyta</taxon>
        <taxon>Magnoliopsida</taxon>
        <taxon>Liliopsida</taxon>
        <taxon>Arecaceae</taxon>
        <taxon>Coryphoideae</taxon>
        <taxon>Phoeniceae</taxon>
        <taxon>Phoenix</taxon>
    </lineage>
</organism>